<evidence type="ECO:0000256" key="10">
    <source>
        <dbReference type="SAM" id="MobiDB-lite"/>
    </source>
</evidence>
<evidence type="ECO:0000256" key="8">
    <source>
        <dbReference type="ARBA" id="ARBA00023210"/>
    </source>
</evidence>
<comment type="cofactor">
    <cofactor evidence="1">
        <name>Mg(2+)</name>
        <dbReference type="ChEBI" id="CHEBI:18420"/>
    </cofactor>
</comment>
<keyword evidence="7" id="KW-0342">GTP-binding</keyword>
<gene>
    <name evidence="12" type="ORF">Bathy01g05680</name>
</gene>
<dbReference type="OrthoDB" id="391988at2759"/>
<dbReference type="GeneID" id="19018303"/>
<proteinExistence type="inferred from homology"/>
<dbReference type="GO" id="GO:0046872">
    <property type="term" value="F:metal ion binding"/>
    <property type="evidence" value="ECO:0007669"/>
    <property type="project" value="UniProtKB-KW"/>
</dbReference>
<dbReference type="SUPFAM" id="SSF52540">
    <property type="entry name" value="P-loop containing nucleoside triphosphate hydrolases"/>
    <property type="match status" value="1"/>
</dbReference>
<evidence type="ECO:0000256" key="5">
    <source>
        <dbReference type="ARBA" id="ARBA00022741"/>
    </source>
</evidence>
<dbReference type="GO" id="GO:0051301">
    <property type="term" value="P:cell division"/>
    <property type="evidence" value="ECO:0007669"/>
    <property type="project" value="UniProtKB-KW"/>
</dbReference>
<organism evidence="12 13">
    <name type="scientific">Bathycoccus prasinos</name>
    <dbReference type="NCBI Taxonomy" id="41875"/>
    <lineage>
        <taxon>Eukaryota</taxon>
        <taxon>Viridiplantae</taxon>
        <taxon>Chlorophyta</taxon>
        <taxon>Mamiellophyceae</taxon>
        <taxon>Mamiellales</taxon>
        <taxon>Bathycoccaceae</taxon>
        <taxon>Bathycoccus</taxon>
    </lineage>
</organism>
<dbReference type="GO" id="GO:0005525">
    <property type="term" value="F:GTP binding"/>
    <property type="evidence" value="ECO:0007669"/>
    <property type="project" value="UniProtKB-KW"/>
</dbReference>
<dbReference type="PANTHER" id="PTHR11649:SF13">
    <property type="entry name" value="ENGB-TYPE G DOMAIN-CONTAINING PROTEIN"/>
    <property type="match status" value="1"/>
</dbReference>
<dbReference type="RefSeq" id="XP_007515624.1">
    <property type="nucleotide sequence ID" value="XM_007515562.1"/>
</dbReference>
<keyword evidence="8" id="KW-0717">Septation</keyword>
<name>K8EZ43_9CHLO</name>
<dbReference type="Gene3D" id="3.40.50.300">
    <property type="entry name" value="P-loop containing nucleotide triphosphate hydrolases"/>
    <property type="match status" value="1"/>
</dbReference>
<evidence type="ECO:0000313" key="12">
    <source>
        <dbReference type="EMBL" id="CCO14503.1"/>
    </source>
</evidence>
<feature type="compositionally biased region" description="Low complexity" evidence="10">
    <location>
        <begin position="85"/>
        <end position="94"/>
    </location>
</feature>
<evidence type="ECO:0000256" key="2">
    <source>
        <dbReference type="ARBA" id="ARBA00009638"/>
    </source>
</evidence>
<evidence type="ECO:0000256" key="6">
    <source>
        <dbReference type="ARBA" id="ARBA00022842"/>
    </source>
</evidence>
<keyword evidence="6" id="KW-0460">Magnesium</keyword>
<sequence length="568" mass="62676">MAQNIIARRVSSGFACTSYSSRGCNNNNNNNNKCLLLARFTTTFFPSNSSSFSSSFERRRHGRQQQNQFVVAARRGFFDDGKKTSSSSSSSSSSVDEEEREARTGENFKSSAHFFENGDGAERSAGAGEKGGEEGEKEGEGEGDEYSGVPLRSTISQIDLQKMERLIDEIVDNKDNRMSNRGKFRALPVTNKHRKQIEELEACVSLSEAGKRARILRNRASKAASEGGQAEAAAELNVNPTLRKYVLYGVVPEAHKDLLGRTKKRNTKFIAAASKRIEEMPSTEVRRKDENGMDVTVEVPEVAFCGRSNVGKSSLINAITLSAAARSSDTPGKTKSLNFYDIDSRLRVVDLPGYGFAFADESMVETWNRLMDEYLTTRPNLKCIFVVIDSRHGPKKSDREMLSYLSKYGKVPVHVVLNKTDMVRTEELCKRMFLLERELKFIKRSSNVLKLASASTGAGCTALFSEAFQYALPDADISRRNKREKARDLLEVEEGSEEDEGNTTTNNKSGGGGGGKKFMKQERREFVMGGEWIPGEGPAAVPTFTKDKKKKGGGKKGSGGPKGPKIRL</sequence>
<keyword evidence="5" id="KW-0547">Nucleotide-binding</keyword>
<evidence type="ECO:0000313" key="13">
    <source>
        <dbReference type="Proteomes" id="UP000198341"/>
    </source>
</evidence>
<dbReference type="STRING" id="41875.K8EZ43"/>
<keyword evidence="4" id="KW-0479">Metal-binding</keyword>
<evidence type="ECO:0000256" key="3">
    <source>
        <dbReference type="ARBA" id="ARBA00022618"/>
    </source>
</evidence>
<reference evidence="12 13" key="1">
    <citation type="submission" date="2011-10" db="EMBL/GenBank/DDBJ databases">
        <authorList>
            <person name="Genoscope - CEA"/>
        </authorList>
    </citation>
    <scope>NUCLEOTIDE SEQUENCE [LARGE SCALE GENOMIC DNA]</scope>
    <source>
        <strain evidence="12 13">RCC 1105</strain>
    </source>
</reference>
<evidence type="ECO:0000256" key="7">
    <source>
        <dbReference type="ARBA" id="ARBA00023134"/>
    </source>
</evidence>
<dbReference type="KEGG" id="bpg:Bathy01g05680"/>
<keyword evidence="3" id="KW-0132">Cell division</keyword>
<feature type="domain" description="EngB-type G" evidence="11">
    <location>
        <begin position="298"/>
        <end position="473"/>
    </location>
</feature>
<dbReference type="Pfam" id="PF01926">
    <property type="entry name" value="MMR_HSR1"/>
    <property type="match status" value="1"/>
</dbReference>
<dbReference type="HAMAP" id="MF_00321">
    <property type="entry name" value="GTPase_EngB"/>
    <property type="match status" value="1"/>
</dbReference>
<comment type="similarity">
    <text evidence="2">Belongs to the TRAFAC class TrmE-Era-EngA-EngB-Septin-like GTPase superfamily. EngB GTPase family.</text>
</comment>
<dbReference type="InterPro" id="IPR019987">
    <property type="entry name" value="GTP-bd_ribosome_bio_YsxC"/>
</dbReference>
<dbReference type="PROSITE" id="PS51706">
    <property type="entry name" value="G_ENGB"/>
    <property type="match status" value="1"/>
</dbReference>
<keyword evidence="13" id="KW-1185">Reference proteome</keyword>
<keyword evidence="9" id="KW-0131">Cell cycle</keyword>
<evidence type="ECO:0000256" key="1">
    <source>
        <dbReference type="ARBA" id="ARBA00001946"/>
    </source>
</evidence>
<evidence type="ECO:0000256" key="9">
    <source>
        <dbReference type="ARBA" id="ARBA00023306"/>
    </source>
</evidence>
<dbReference type="InterPro" id="IPR030393">
    <property type="entry name" value="G_ENGB_dom"/>
</dbReference>
<dbReference type="eggNOG" id="KOG2486">
    <property type="taxonomic scope" value="Eukaryota"/>
</dbReference>
<feature type="compositionally biased region" description="Basic and acidic residues" evidence="10">
    <location>
        <begin position="130"/>
        <end position="140"/>
    </location>
</feature>
<protein>
    <submittedName>
        <fullName evidence="12">Ribosome biogenesis GTP-binding protein YsxC</fullName>
    </submittedName>
</protein>
<accession>K8EZ43</accession>
<feature type="compositionally biased region" description="Acidic residues" evidence="10">
    <location>
        <begin position="491"/>
        <end position="501"/>
    </location>
</feature>
<dbReference type="InterPro" id="IPR006073">
    <property type="entry name" value="GTP-bd"/>
</dbReference>
<dbReference type="NCBIfam" id="TIGR03598">
    <property type="entry name" value="GTPase_YsxC"/>
    <property type="match status" value="1"/>
</dbReference>
<dbReference type="EMBL" id="FO082278">
    <property type="protein sequence ID" value="CCO14503.1"/>
    <property type="molecule type" value="Genomic_DNA"/>
</dbReference>
<dbReference type="InterPro" id="IPR027417">
    <property type="entry name" value="P-loop_NTPase"/>
</dbReference>
<dbReference type="AlphaFoldDB" id="K8EZ43"/>
<dbReference type="Proteomes" id="UP000198341">
    <property type="component" value="Chromosome 1"/>
</dbReference>
<feature type="region of interest" description="Disordered" evidence="10">
    <location>
        <begin position="80"/>
        <end position="149"/>
    </location>
</feature>
<evidence type="ECO:0000256" key="4">
    <source>
        <dbReference type="ARBA" id="ARBA00022723"/>
    </source>
</evidence>
<feature type="region of interest" description="Disordered" evidence="10">
    <location>
        <begin position="486"/>
        <end position="568"/>
    </location>
</feature>
<dbReference type="PANTHER" id="PTHR11649">
    <property type="entry name" value="MSS1/TRME-RELATED GTP-BINDING PROTEIN"/>
    <property type="match status" value="1"/>
</dbReference>
<evidence type="ECO:0000259" key="11">
    <source>
        <dbReference type="PROSITE" id="PS51706"/>
    </source>
</evidence>
<dbReference type="CDD" id="cd01876">
    <property type="entry name" value="YihA_EngB"/>
    <property type="match status" value="1"/>
</dbReference>